<dbReference type="EMBL" id="CP013690">
    <property type="protein sequence ID" value="ALU25171.1"/>
    <property type="molecule type" value="Genomic_DNA"/>
</dbReference>
<dbReference type="Proteomes" id="UP000069030">
    <property type="component" value="Chromosome"/>
</dbReference>
<gene>
    <name evidence="1" type="ORF">AS202_02915</name>
</gene>
<evidence type="ECO:0000313" key="2">
    <source>
        <dbReference type="Proteomes" id="UP000069030"/>
    </source>
</evidence>
<proteinExistence type="predicted"/>
<protein>
    <submittedName>
        <fullName evidence="1">Uncharacterized protein</fullName>
    </submittedName>
</protein>
<dbReference type="RefSeq" id="WP_006259601.1">
    <property type="nucleotide sequence ID" value="NZ_BCMQ01000005.1"/>
</dbReference>
<sequence>MNEGYEQITESNIKVLTSMHSGLGLLGTYMNRVSYVTMLLSLGGVGYTLYYMKYKVKPPMFDNPALDDRLMTEDTCLILAGGCVIFFLINVHLMNSSKKLRKAVDVNNVELLESGLMSVSWSMRIMGIFIMLLVSSFIGWIAYSLVIIDLP</sequence>
<organism evidence="1 2">
    <name type="scientific">Myroides odoratimimus</name>
    <dbReference type="NCBI Taxonomy" id="76832"/>
    <lineage>
        <taxon>Bacteria</taxon>
        <taxon>Pseudomonadati</taxon>
        <taxon>Bacteroidota</taxon>
        <taxon>Flavobacteriia</taxon>
        <taxon>Flavobacteriales</taxon>
        <taxon>Flavobacteriaceae</taxon>
        <taxon>Myroides</taxon>
    </lineage>
</organism>
<name>A0A0S7EDM4_9FLAO</name>
<reference evidence="1 2" key="1">
    <citation type="journal article" date="2016" name="J. Zhejiang Univ. Sci. B">
        <title>Antibiotic resistance mechanisms of Myroides sp.</title>
        <authorList>
            <person name="Hu S."/>
            <person name="Yuan S."/>
            <person name="Qu H."/>
            <person name="Jiang T."/>
            <person name="Zhou Y."/>
            <person name="Wang M."/>
            <person name="Ming D."/>
        </authorList>
    </citation>
    <scope>NUCLEOTIDE SEQUENCE [LARGE SCALE GENOMIC DNA]</scope>
    <source>
        <strain evidence="1 2">PR63039</strain>
    </source>
</reference>
<evidence type="ECO:0000313" key="1">
    <source>
        <dbReference type="EMBL" id="ALU25171.1"/>
    </source>
</evidence>
<dbReference type="KEGG" id="mod:AS202_02915"/>
<accession>A0A0S7EDM4</accession>
<dbReference type="AlphaFoldDB" id="A0A0S7EDM4"/>